<keyword evidence="3" id="KW-1185">Reference proteome</keyword>
<organism evidence="2 3">
    <name type="scientific">Azospirillum thermophilum</name>
    <dbReference type="NCBI Taxonomy" id="2202148"/>
    <lineage>
        <taxon>Bacteria</taxon>
        <taxon>Pseudomonadati</taxon>
        <taxon>Pseudomonadota</taxon>
        <taxon>Alphaproteobacteria</taxon>
        <taxon>Rhodospirillales</taxon>
        <taxon>Azospirillaceae</taxon>
        <taxon>Azospirillum</taxon>
    </lineage>
</organism>
<feature type="region of interest" description="Disordered" evidence="1">
    <location>
        <begin position="1"/>
        <end position="90"/>
    </location>
</feature>
<dbReference type="EMBL" id="CP029356">
    <property type="protein sequence ID" value="AWK88643.1"/>
    <property type="molecule type" value="Genomic_DNA"/>
</dbReference>
<accession>A0A2S2CVT9</accession>
<dbReference type="OrthoDB" id="9930728at2"/>
<dbReference type="KEGG" id="azz:DEW08_21310"/>
<evidence type="ECO:0000256" key="1">
    <source>
        <dbReference type="SAM" id="MobiDB-lite"/>
    </source>
</evidence>
<feature type="compositionally biased region" description="Basic and acidic residues" evidence="1">
    <location>
        <begin position="46"/>
        <end position="56"/>
    </location>
</feature>
<name>A0A2S2CVT9_9PROT</name>
<evidence type="ECO:0000313" key="3">
    <source>
        <dbReference type="Proteomes" id="UP000245629"/>
    </source>
</evidence>
<feature type="compositionally biased region" description="Basic and acidic residues" evidence="1">
    <location>
        <begin position="21"/>
        <end position="31"/>
    </location>
</feature>
<sequence>MPHENRKTSDQPSSPSMRGQGIDETRAERNGDLSGRGDATPVGSSERLKAEAEGRAVRATTPDGKPYADDWDPDSHDKGTARTGSPGNEI</sequence>
<keyword evidence="2" id="KW-0614">Plasmid</keyword>
<dbReference type="RefSeq" id="WP_109331127.1">
    <property type="nucleotide sequence ID" value="NZ_CP029356.1"/>
</dbReference>
<geneLocation type="plasmid" evidence="2 3">
    <name>unnamed1</name>
</geneLocation>
<proteinExistence type="predicted"/>
<evidence type="ECO:0000313" key="2">
    <source>
        <dbReference type="EMBL" id="AWK88643.1"/>
    </source>
</evidence>
<dbReference type="AlphaFoldDB" id="A0A2S2CVT9"/>
<dbReference type="Proteomes" id="UP000245629">
    <property type="component" value="Plasmid unnamed1"/>
</dbReference>
<protein>
    <submittedName>
        <fullName evidence="2">Uncharacterized protein</fullName>
    </submittedName>
</protein>
<reference evidence="3" key="1">
    <citation type="submission" date="2018-05" db="EMBL/GenBank/DDBJ databases">
        <title>Azospirillum thermophila sp. nov., a novel isolated from hot spring.</title>
        <authorList>
            <person name="Zhao Z."/>
        </authorList>
    </citation>
    <scope>NUCLEOTIDE SEQUENCE [LARGE SCALE GENOMIC DNA]</scope>
    <source>
        <strain evidence="3">CFH 70021</strain>
        <plasmid evidence="3">unnamed1</plasmid>
    </source>
</reference>
<gene>
    <name evidence="2" type="ORF">DEW08_21310</name>
</gene>